<evidence type="ECO:0000256" key="3">
    <source>
        <dbReference type="ARBA" id="ARBA00023163"/>
    </source>
</evidence>
<dbReference type="GO" id="GO:0003700">
    <property type="term" value="F:DNA-binding transcription factor activity"/>
    <property type="evidence" value="ECO:0007669"/>
    <property type="project" value="InterPro"/>
</dbReference>
<dbReference type="NCBIfam" id="NF033788">
    <property type="entry name" value="HTH_metalloreg"/>
    <property type="match status" value="1"/>
</dbReference>
<dbReference type="Gene3D" id="1.10.10.10">
    <property type="entry name" value="Winged helix-like DNA-binding domain superfamily/Winged helix DNA-binding domain"/>
    <property type="match status" value="1"/>
</dbReference>
<dbReference type="GO" id="GO:0003677">
    <property type="term" value="F:DNA binding"/>
    <property type="evidence" value="ECO:0007669"/>
    <property type="project" value="UniProtKB-KW"/>
</dbReference>
<gene>
    <name evidence="5" type="ORF">B4102_3527</name>
</gene>
<dbReference type="CDD" id="cd00090">
    <property type="entry name" value="HTH_ARSR"/>
    <property type="match status" value="1"/>
</dbReference>
<dbReference type="InterPro" id="IPR011991">
    <property type="entry name" value="ArsR-like_HTH"/>
</dbReference>
<evidence type="ECO:0000313" key="6">
    <source>
        <dbReference type="Proteomes" id="UP000075666"/>
    </source>
</evidence>
<keyword evidence="1" id="KW-0805">Transcription regulation</keyword>
<dbReference type="SMART" id="SM00418">
    <property type="entry name" value="HTH_ARSR"/>
    <property type="match status" value="1"/>
</dbReference>
<dbReference type="PANTHER" id="PTHR43132">
    <property type="entry name" value="ARSENICAL RESISTANCE OPERON REPRESSOR ARSR-RELATED"/>
    <property type="match status" value="1"/>
</dbReference>
<dbReference type="PRINTS" id="PR00778">
    <property type="entry name" value="HTHARSR"/>
</dbReference>
<dbReference type="EMBL" id="LQYN01000085">
    <property type="protein sequence ID" value="KYC97543.1"/>
    <property type="molecule type" value="Genomic_DNA"/>
</dbReference>
<dbReference type="InterPro" id="IPR036388">
    <property type="entry name" value="WH-like_DNA-bd_sf"/>
</dbReference>
<dbReference type="InterPro" id="IPR051011">
    <property type="entry name" value="Metal_resp_trans_reg"/>
</dbReference>
<reference evidence="5 6" key="1">
    <citation type="submission" date="2016-01" db="EMBL/GenBank/DDBJ databases">
        <title>Genome Sequences of Twelve Sporeforming Bacillus Species Isolated from Foods.</title>
        <authorList>
            <person name="Berendsen E.M."/>
            <person name="Wells-Bennik M.H."/>
            <person name="Krawcyk A.O."/>
            <person name="De Jong A."/>
            <person name="Holsappel S."/>
            <person name="Eijlander R.T."/>
            <person name="Kuipers O.P."/>
        </authorList>
    </citation>
    <scope>NUCLEOTIDE SEQUENCE [LARGE SCALE GENOMIC DNA]</scope>
    <source>
        <strain evidence="5 6">B4102</strain>
    </source>
</reference>
<organism evidence="5 6">
    <name type="scientific">Heyndrickxia sporothermodurans</name>
    <dbReference type="NCBI Taxonomy" id="46224"/>
    <lineage>
        <taxon>Bacteria</taxon>
        <taxon>Bacillati</taxon>
        <taxon>Bacillota</taxon>
        <taxon>Bacilli</taxon>
        <taxon>Bacillales</taxon>
        <taxon>Bacillaceae</taxon>
        <taxon>Heyndrickxia</taxon>
    </lineage>
</organism>
<accession>A0A150KN26</accession>
<dbReference type="PATRIC" id="fig|46224.3.peg.4143"/>
<dbReference type="InterPro" id="IPR036390">
    <property type="entry name" value="WH_DNA-bd_sf"/>
</dbReference>
<keyword evidence="6" id="KW-1185">Reference proteome</keyword>
<dbReference type="PANTHER" id="PTHR43132:SF6">
    <property type="entry name" value="HTH-TYPE TRANSCRIPTIONAL REPRESSOR CZRA"/>
    <property type="match status" value="1"/>
</dbReference>
<dbReference type="SUPFAM" id="SSF46785">
    <property type="entry name" value="Winged helix' DNA-binding domain"/>
    <property type="match status" value="1"/>
</dbReference>
<evidence type="ECO:0000256" key="2">
    <source>
        <dbReference type="ARBA" id="ARBA00023125"/>
    </source>
</evidence>
<sequence length="98" mass="10858">MQMNKIVEFHKALGDLTRVRIIALLQQGPLHGQAIAGKLGLKPPTITHHMAKLREVGLIRERRDKNTIYFSLNEKILEGSAMAILSVGGIVKSSMKTK</sequence>
<dbReference type="Proteomes" id="UP000075666">
    <property type="component" value="Unassembled WGS sequence"/>
</dbReference>
<evidence type="ECO:0000259" key="4">
    <source>
        <dbReference type="PROSITE" id="PS50987"/>
    </source>
</evidence>
<dbReference type="STRING" id="46224.B4102_3527"/>
<dbReference type="Pfam" id="PF01022">
    <property type="entry name" value="HTH_5"/>
    <property type="match status" value="1"/>
</dbReference>
<dbReference type="PROSITE" id="PS50987">
    <property type="entry name" value="HTH_ARSR_2"/>
    <property type="match status" value="1"/>
</dbReference>
<comment type="caution">
    <text evidence="5">The sequence shown here is derived from an EMBL/GenBank/DDBJ whole genome shotgun (WGS) entry which is preliminary data.</text>
</comment>
<dbReference type="AlphaFoldDB" id="A0A150KN26"/>
<feature type="domain" description="HTH arsR-type" evidence="4">
    <location>
        <begin position="1"/>
        <end position="92"/>
    </location>
</feature>
<dbReference type="InterPro" id="IPR001845">
    <property type="entry name" value="HTH_ArsR_DNA-bd_dom"/>
</dbReference>
<keyword evidence="3" id="KW-0804">Transcription</keyword>
<evidence type="ECO:0000256" key="1">
    <source>
        <dbReference type="ARBA" id="ARBA00023015"/>
    </source>
</evidence>
<evidence type="ECO:0000313" key="5">
    <source>
        <dbReference type="EMBL" id="KYC97543.1"/>
    </source>
</evidence>
<keyword evidence="2" id="KW-0238">DNA-binding</keyword>
<proteinExistence type="predicted"/>
<name>A0A150KN26_9BACI</name>
<protein>
    <recommendedName>
        <fullName evidence="4">HTH arsR-type domain-containing protein</fullName>
    </recommendedName>
</protein>